<keyword evidence="2" id="KW-0732">Signal</keyword>
<comment type="similarity">
    <text evidence="1">Belongs to the Cyclase 1 superfamily.</text>
</comment>
<comment type="caution">
    <text evidence="3">The sequence shown here is derived from an EMBL/GenBank/DDBJ whole genome shotgun (WGS) entry which is preliminary data.</text>
</comment>
<name>A0ABD1EIB6_HYPHA</name>
<feature type="signal peptide" evidence="2">
    <location>
        <begin position="1"/>
        <end position="17"/>
    </location>
</feature>
<dbReference type="InterPro" id="IPR007325">
    <property type="entry name" value="KFase/CYL"/>
</dbReference>
<dbReference type="Proteomes" id="UP001566132">
    <property type="component" value="Unassembled WGS sequence"/>
</dbReference>
<dbReference type="SUPFAM" id="SSF102198">
    <property type="entry name" value="Putative cyclase"/>
    <property type="match status" value="1"/>
</dbReference>
<evidence type="ECO:0000313" key="4">
    <source>
        <dbReference type="Proteomes" id="UP001566132"/>
    </source>
</evidence>
<evidence type="ECO:0000256" key="1">
    <source>
        <dbReference type="ARBA" id="ARBA00007865"/>
    </source>
</evidence>
<gene>
    <name evidence="3" type="ORF">ABEB36_010042</name>
</gene>
<dbReference type="AlphaFoldDB" id="A0ABD1EIB6"/>
<accession>A0ABD1EIB6</accession>
<sequence length="251" mass="28357">MAFKLFWFLIVFVSSQGNCEKIIQDLTWSFGNDTIYWPGQRPFNFTKQQTVAESKYMYSVNEFCAAEHGGTHFDAPYHFYQNGLKVSEIDGFRLFGKGALVNLTDESEKLGRNVRLTVAHLQDWESKNGPFENGTILLVAFGRSKLWTNRSQYLDLEGESLNFPGISNEAAQWIVDKGTFYGVGLDTPSIDPGNTTDYFVHTLFAKNSLYNLENVKLLDYLPDKGFEIIAAPMKIEDGTGAPTRIFAILNN</sequence>
<evidence type="ECO:0008006" key="5">
    <source>
        <dbReference type="Google" id="ProtNLM"/>
    </source>
</evidence>
<dbReference type="EMBL" id="JBDJPC010000007">
    <property type="protein sequence ID" value="KAL1494444.1"/>
    <property type="molecule type" value="Genomic_DNA"/>
</dbReference>
<reference evidence="3 4" key="1">
    <citation type="submission" date="2024-05" db="EMBL/GenBank/DDBJ databases">
        <title>Genetic variation in Jamaican populations of the coffee berry borer (Hypothenemus hampei).</title>
        <authorList>
            <person name="Errbii M."/>
            <person name="Myrie A."/>
        </authorList>
    </citation>
    <scope>NUCLEOTIDE SEQUENCE [LARGE SCALE GENOMIC DNA]</scope>
    <source>
        <strain evidence="3">JA-Hopewell-2020-01-JO</strain>
        <tissue evidence="3">Whole body</tissue>
    </source>
</reference>
<feature type="chain" id="PRO_5044760580" description="Cyclase" evidence="2">
    <location>
        <begin position="18"/>
        <end position="251"/>
    </location>
</feature>
<dbReference type="PANTHER" id="PTHR31118">
    <property type="entry name" value="CYCLASE-LIKE PROTEIN 2"/>
    <property type="match status" value="1"/>
</dbReference>
<evidence type="ECO:0000256" key="2">
    <source>
        <dbReference type="SAM" id="SignalP"/>
    </source>
</evidence>
<proteinExistence type="inferred from homology"/>
<dbReference type="Gene3D" id="3.50.30.50">
    <property type="entry name" value="Putative cyclase"/>
    <property type="match status" value="1"/>
</dbReference>
<organism evidence="3 4">
    <name type="scientific">Hypothenemus hampei</name>
    <name type="common">Coffee berry borer</name>
    <dbReference type="NCBI Taxonomy" id="57062"/>
    <lineage>
        <taxon>Eukaryota</taxon>
        <taxon>Metazoa</taxon>
        <taxon>Ecdysozoa</taxon>
        <taxon>Arthropoda</taxon>
        <taxon>Hexapoda</taxon>
        <taxon>Insecta</taxon>
        <taxon>Pterygota</taxon>
        <taxon>Neoptera</taxon>
        <taxon>Endopterygota</taxon>
        <taxon>Coleoptera</taxon>
        <taxon>Polyphaga</taxon>
        <taxon>Cucujiformia</taxon>
        <taxon>Curculionidae</taxon>
        <taxon>Scolytinae</taxon>
        <taxon>Hypothenemus</taxon>
    </lineage>
</organism>
<dbReference type="PANTHER" id="PTHR31118:SF12">
    <property type="entry name" value="CYCLASE-LIKE PROTEIN 2"/>
    <property type="match status" value="1"/>
</dbReference>
<dbReference type="InterPro" id="IPR037175">
    <property type="entry name" value="KFase_sf"/>
</dbReference>
<evidence type="ECO:0000313" key="3">
    <source>
        <dbReference type="EMBL" id="KAL1494444.1"/>
    </source>
</evidence>
<protein>
    <recommendedName>
        <fullName evidence="5">Cyclase</fullName>
    </recommendedName>
</protein>
<keyword evidence="4" id="KW-1185">Reference proteome</keyword>
<dbReference type="Pfam" id="PF04199">
    <property type="entry name" value="Cyclase"/>
    <property type="match status" value="1"/>
</dbReference>